<evidence type="ECO:0000313" key="3">
    <source>
        <dbReference type="EMBL" id="KAF7813648.1"/>
    </source>
</evidence>
<proteinExistence type="predicted"/>
<evidence type="ECO:0000256" key="1">
    <source>
        <dbReference type="PROSITE-ProRule" id="PRU00175"/>
    </source>
</evidence>
<dbReference type="Pfam" id="PF13920">
    <property type="entry name" value="zf-C3HC4_3"/>
    <property type="match status" value="1"/>
</dbReference>
<keyword evidence="1" id="KW-0479">Metal-binding</keyword>
<evidence type="ECO:0000259" key="2">
    <source>
        <dbReference type="PROSITE" id="PS50089"/>
    </source>
</evidence>
<dbReference type="AlphaFoldDB" id="A0A834W9S0"/>
<dbReference type="PROSITE" id="PS50089">
    <property type="entry name" value="ZF_RING_2"/>
    <property type="match status" value="1"/>
</dbReference>
<dbReference type="SMART" id="SM00184">
    <property type="entry name" value="RING"/>
    <property type="match status" value="1"/>
</dbReference>
<keyword evidence="1" id="KW-0862">Zinc</keyword>
<reference evidence="3" key="1">
    <citation type="submission" date="2020-09" db="EMBL/GenBank/DDBJ databases">
        <title>Genome-Enabled Discovery of Anthraquinone Biosynthesis in Senna tora.</title>
        <authorList>
            <person name="Kang S.-H."/>
            <person name="Pandey R.P."/>
            <person name="Lee C.-M."/>
            <person name="Sim J.-S."/>
            <person name="Jeong J.-T."/>
            <person name="Choi B.-S."/>
            <person name="Jung M."/>
            <person name="Ginzburg D."/>
            <person name="Zhao K."/>
            <person name="Won S.Y."/>
            <person name="Oh T.-J."/>
            <person name="Yu Y."/>
            <person name="Kim N.-H."/>
            <person name="Lee O.R."/>
            <person name="Lee T.-H."/>
            <person name="Bashyal P."/>
            <person name="Kim T.-S."/>
            <person name="Lee W.-H."/>
            <person name="Kawkins C."/>
            <person name="Kim C.-K."/>
            <person name="Kim J.S."/>
            <person name="Ahn B.O."/>
            <person name="Rhee S.Y."/>
            <person name="Sohng J.K."/>
        </authorList>
    </citation>
    <scope>NUCLEOTIDE SEQUENCE</scope>
    <source>
        <tissue evidence="3">Leaf</tissue>
    </source>
</reference>
<dbReference type="GO" id="GO:0061630">
    <property type="term" value="F:ubiquitin protein ligase activity"/>
    <property type="evidence" value="ECO:0007669"/>
    <property type="project" value="TreeGrafter"/>
</dbReference>
<dbReference type="InterPro" id="IPR013083">
    <property type="entry name" value="Znf_RING/FYVE/PHD"/>
</dbReference>
<gene>
    <name evidence="3" type="ORF">G2W53_034624</name>
</gene>
<dbReference type="OrthoDB" id="1630758at2759"/>
<organism evidence="3 4">
    <name type="scientific">Senna tora</name>
    <dbReference type="NCBI Taxonomy" id="362788"/>
    <lineage>
        <taxon>Eukaryota</taxon>
        <taxon>Viridiplantae</taxon>
        <taxon>Streptophyta</taxon>
        <taxon>Embryophyta</taxon>
        <taxon>Tracheophyta</taxon>
        <taxon>Spermatophyta</taxon>
        <taxon>Magnoliopsida</taxon>
        <taxon>eudicotyledons</taxon>
        <taxon>Gunneridae</taxon>
        <taxon>Pentapetalae</taxon>
        <taxon>rosids</taxon>
        <taxon>fabids</taxon>
        <taxon>Fabales</taxon>
        <taxon>Fabaceae</taxon>
        <taxon>Caesalpinioideae</taxon>
        <taxon>Cassia clade</taxon>
        <taxon>Senna</taxon>
    </lineage>
</organism>
<dbReference type="FunFam" id="3.30.40.10:FF:000660">
    <property type="entry name" value="RING/U-box superfamily protein"/>
    <property type="match status" value="1"/>
</dbReference>
<accession>A0A834W9S0</accession>
<dbReference type="Gene3D" id="3.30.40.10">
    <property type="entry name" value="Zinc/RING finger domain, C3HC4 (zinc finger)"/>
    <property type="match status" value="1"/>
</dbReference>
<name>A0A834W9S0_9FABA</name>
<dbReference type="SUPFAM" id="SSF57850">
    <property type="entry name" value="RING/U-box"/>
    <property type="match status" value="1"/>
</dbReference>
<comment type="caution">
    <text evidence="3">The sequence shown here is derived from an EMBL/GenBank/DDBJ whole genome shotgun (WGS) entry which is preliminary data.</text>
</comment>
<dbReference type="EMBL" id="JAAIUW010000010">
    <property type="protein sequence ID" value="KAF7813648.1"/>
    <property type="molecule type" value="Genomic_DNA"/>
</dbReference>
<dbReference type="GO" id="GO:0016567">
    <property type="term" value="P:protein ubiquitination"/>
    <property type="evidence" value="ECO:0007669"/>
    <property type="project" value="TreeGrafter"/>
</dbReference>
<dbReference type="PANTHER" id="PTHR15315">
    <property type="entry name" value="RING FINGER PROTEIN 41, 151"/>
    <property type="match status" value="1"/>
</dbReference>
<dbReference type="PANTHER" id="PTHR15315:SF22">
    <property type="entry name" value="OS01G0905700 PROTEIN"/>
    <property type="match status" value="1"/>
</dbReference>
<dbReference type="GO" id="GO:0008270">
    <property type="term" value="F:zinc ion binding"/>
    <property type="evidence" value="ECO:0007669"/>
    <property type="project" value="UniProtKB-KW"/>
</dbReference>
<protein>
    <submittedName>
        <fullName evidence="3">E3 ubiquitin-protein ligase AIRP2-like</fullName>
    </submittedName>
</protein>
<dbReference type="Proteomes" id="UP000634136">
    <property type="component" value="Unassembled WGS sequence"/>
</dbReference>
<sequence>MKLSFSPFAPLFLYFMEWMDFSCTHSLSSSLGLYHILIHKVYLDGMPSLSSKERKATLKDFYAVIYPSLRLLEEEFNASKINDHRSNCSTEVMSRKRGFDKDQERDDECGICMETSMKMVLPNCGHSLCISCFHDWNVRSESCPFCRGSLKRVSPRDLWVVIGNNDVIDTITLAKDNLRRFYLYMESLPLIMQDAHVFVCNYML</sequence>
<evidence type="ECO:0000313" key="4">
    <source>
        <dbReference type="Proteomes" id="UP000634136"/>
    </source>
</evidence>
<dbReference type="InterPro" id="IPR001841">
    <property type="entry name" value="Znf_RING"/>
</dbReference>
<keyword evidence="1" id="KW-0863">Zinc-finger</keyword>
<feature type="domain" description="RING-type" evidence="2">
    <location>
        <begin position="109"/>
        <end position="147"/>
    </location>
</feature>
<keyword evidence="4" id="KW-1185">Reference proteome</keyword>